<protein>
    <submittedName>
        <fullName evidence="1">Uncharacterized protein</fullName>
    </submittedName>
</protein>
<keyword evidence="2" id="KW-1185">Reference proteome</keyword>
<proteinExistence type="predicted"/>
<comment type="caution">
    <text evidence="1">The sequence shown here is derived from an EMBL/GenBank/DDBJ whole genome shotgun (WGS) entry which is preliminary data.</text>
</comment>
<organism evidence="1 2">
    <name type="scientific">Prunus yedoensis var. nudiflora</name>
    <dbReference type="NCBI Taxonomy" id="2094558"/>
    <lineage>
        <taxon>Eukaryota</taxon>
        <taxon>Viridiplantae</taxon>
        <taxon>Streptophyta</taxon>
        <taxon>Embryophyta</taxon>
        <taxon>Tracheophyta</taxon>
        <taxon>Spermatophyta</taxon>
        <taxon>Magnoliopsida</taxon>
        <taxon>eudicotyledons</taxon>
        <taxon>Gunneridae</taxon>
        <taxon>Pentapetalae</taxon>
        <taxon>rosids</taxon>
        <taxon>fabids</taxon>
        <taxon>Rosales</taxon>
        <taxon>Rosaceae</taxon>
        <taxon>Amygdaloideae</taxon>
        <taxon>Amygdaleae</taxon>
        <taxon>Prunus</taxon>
    </lineage>
</organism>
<name>A0A314UP88_PRUYE</name>
<dbReference type="EMBL" id="PJQY01003230">
    <property type="protein sequence ID" value="PQM39161.1"/>
    <property type="molecule type" value="Genomic_DNA"/>
</dbReference>
<accession>A0A314UP88</accession>
<dbReference type="AlphaFoldDB" id="A0A314UP88"/>
<dbReference type="Proteomes" id="UP000250321">
    <property type="component" value="Unassembled WGS sequence"/>
</dbReference>
<evidence type="ECO:0000313" key="2">
    <source>
        <dbReference type="Proteomes" id="UP000250321"/>
    </source>
</evidence>
<sequence length="86" mass="10158">MSRELFPKNYLDPKIQFHFGTSFTLRENTLLKVKKCGVRIMYEQDPEELNRIMKQYCNETGHVNSTVMRQDQAILVPLEKNHSAKE</sequence>
<gene>
    <name evidence="1" type="ORF">Pyn_36812</name>
</gene>
<dbReference type="OrthoDB" id="1165133at2759"/>
<evidence type="ECO:0000313" key="1">
    <source>
        <dbReference type="EMBL" id="PQM39161.1"/>
    </source>
</evidence>
<reference evidence="1 2" key="1">
    <citation type="submission" date="2018-02" db="EMBL/GenBank/DDBJ databases">
        <title>Draft genome of wild Prunus yedoensis var. nudiflora.</title>
        <authorList>
            <person name="Baek S."/>
            <person name="Kim J.-H."/>
            <person name="Choi K."/>
            <person name="Kim G.-B."/>
            <person name="Cho A."/>
            <person name="Jang H."/>
            <person name="Shin C.-H."/>
            <person name="Yu H.-J."/>
            <person name="Mun J.-H."/>
        </authorList>
    </citation>
    <scope>NUCLEOTIDE SEQUENCE [LARGE SCALE GENOMIC DNA]</scope>
    <source>
        <strain evidence="2">cv. Jeju island</strain>
        <tissue evidence="1">Leaf</tissue>
    </source>
</reference>